<evidence type="ECO:0000256" key="7">
    <source>
        <dbReference type="PROSITE-ProRule" id="PRU01240"/>
    </source>
</evidence>
<evidence type="ECO:0000313" key="10">
    <source>
        <dbReference type="EMBL" id="PSC74435.1"/>
    </source>
</evidence>
<feature type="active site" description="Charge relay system" evidence="7">
    <location>
        <position position="471"/>
    </location>
</feature>
<keyword evidence="11" id="KW-1185">Reference proteome</keyword>
<evidence type="ECO:0000313" key="11">
    <source>
        <dbReference type="Proteomes" id="UP000239649"/>
    </source>
</evidence>
<dbReference type="PRINTS" id="PR00723">
    <property type="entry name" value="SUBTILISIN"/>
</dbReference>
<evidence type="ECO:0000256" key="3">
    <source>
        <dbReference type="ARBA" id="ARBA00022801"/>
    </source>
</evidence>
<dbReference type="Gene3D" id="3.40.50.200">
    <property type="entry name" value="Peptidase S8/S53 domain"/>
    <property type="match status" value="1"/>
</dbReference>
<evidence type="ECO:0000256" key="6">
    <source>
        <dbReference type="PROSITE-ProRule" id="PRU00023"/>
    </source>
</evidence>
<protein>
    <submittedName>
        <fullName evidence="10">Extracellular basic protease</fullName>
    </submittedName>
</protein>
<dbReference type="InterPro" id="IPR002110">
    <property type="entry name" value="Ankyrin_rpt"/>
</dbReference>
<dbReference type="Pfam" id="PF00082">
    <property type="entry name" value="Peptidase_S8"/>
    <property type="match status" value="1"/>
</dbReference>
<keyword evidence="5 6" id="KW-0040">ANK repeat</keyword>
<dbReference type="Pfam" id="PF00023">
    <property type="entry name" value="Ank"/>
    <property type="match status" value="1"/>
</dbReference>
<evidence type="ECO:0000256" key="5">
    <source>
        <dbReference type="ARBA" id="ARBA00023043"/>
    </source>
</evidence>
<dbReference type="Proteomes" id="UP000239649">
    <property type="component" value="Unassembled WGS sequence"/>
</dbReference>
<dbReference type="SUPFAM" id="SSF52743">
    <property type="entry name" value="Subtilisin-like"/>
    <property type="match status" value="1"/>
</dbReference>
<feature type="repeat" description="ANK" evidence="6">
    <location>
        <begin position="116"/>
        <end position="148"/>
    </location>
</feature>
<dbReference type="Gene3D" id="1.25.40.20">
    <property type="entry name" value="Ankyrin repeat-containing domain"/>
    <property type="match status" value="4"/>
</dbReference>
<reference evidence="10 11" key="1">
    <citation type="journal article" date="2018" name="Plant J.">
        <title>Genome sequences of Chlorella sorokiniana UTEX 1602 and Micractinium conductrix SAG 241.80: implications to maltose excretion by a green alga.</title>
        <authorList>
            <person name="Arriola M.B."/>
            <person name="Velmurugan N."/>
            <person name="Zhang Y."/>
            <person name="Plunkett M.H."/>
            <person name="Hondzo H."/>
            <person name="Barney B.M."/>
        </authorList>
    </citation>
    <scope>NUCLEOTIDE SEQUENCE [LARGE SCALE GENOMIC DNA]</scope>
    <source>
        <strain evidence="10 11">SAG 241.80</strain>
    </source>
</reference>
<dbReference type="OrthoDB" id="539167at2759"/>
<dbReference type="GO" id="GO:0006508">
    <property type="term" value="P:proteolysis"/>
    <property type="evidence" value="ECO:0007669"/>
    <property type="project" value="UniProtKB-KW"/>
</dbReference>
<evidence type="ECO:0000256" key="4">
    <source>
        <dbReference type="ARBA" id="ARBA00022825"/>
    </source>
</evidence>
<feature type="repeat" description="ANK" evidence="6">
    <location>
        <begin position="267"/>
        <end position="299"/>
    </location>
</feature>
<comment type="similarity">
    <text evidence="7">Belongs to the peptidase S8 family.</text>
</comment>
<sequence length="852" mass="86608">MPGTVASADVWGRTALHLAAKEGRFQCVQALLAAGADPCAADDKWGELPLHKAAAEGRDACVAALLAAAGGPRNRTVEARTKDGRTPLHLAGKNGRTGCAQLLLSARADADARLRDGASAIHLCSQNGHADCLAALLAYGGDATSRRSDGCAPTHLAAQSGAANCLALLLRHGADPSPTDSFLKTLLHLAAACESPLRLLCLLCLLFPPCHYAHITCLEVLLAAGAGGNLAMKDGRSPLHMAARHGHCDCVAALLRAGADPRLPLPDGWTPLHMAAENGHAGCVAALLAAGADAGAANWEGQTPAQLAAAQPGSTEEVVAVLQAAEQEGVAVQGYVGEHQGTPLPAATAGVSATAAAAAAAPDGAILQLRITDGSSVAAKVAQLLAHPDVDVAEPDRVHRMVPAAAAAAQAGAGASWGAGGGGAQAAAGAAAKSGGLPNDSACTNCNGVFTGTKPAPGTPAYTNYNDVSGHGTHTAGIIAAAGNNSVGITGVAWDASILVCAVESPDRYFYTSSLLDCFALCKAEGARVYSNSYYSDCEGGNTTPCFSQLEYDAIKDLGEGDQGALFVVAAGNGGNNNDMLPVGKRGYPASYDLPNIVSVAATCPDDSLAGFSTYGPSTVHLGAPGVSVLSSYYDTTYSYVRLSGTSMACPVVSGAAVLLWSAKPDASVAQVRHALLGSVDLVPALDGKVLTGGRLNVAQAMLDIRGVVATAQRIGFVATEEADTTASYVQGYFKCEMFTDYSNHAAACAARCLARDWCWYWTVQPATTLSAYCNGLTRTGSCLLVDGSTKPTLIGSSPGTTFGYKTVQLPDLWASPPPAPPAPPASPPRPPPPPKPQPPPPKPRLSPPPPR</sequence>
<dbReference type="STRING" id="554055.A0A2P6VK21"/>
<dbReference type="PROSITE" id="PS50088">
    <property type="entry name" value="ANK_REPEAT"/>
    <property type="match status" value="6"/>
</dbReference>
<feature type="repeat" description="ANK" evidence="6">
    <location>
        <begin position="149"/>
        <end position="181"/>
    </location>
</feature>
<feature type="repeat" description="ANK" evidence="6">
    <location>
        <begin position="11"/>
        <end position="43"/>
    </location>
</feature>
<keyword evidence="4 7" id="KW-0720">Serine protease</keyword>
<evidence type="ECO:0000256" key="2">
    <source>
        <dbReference type="ARBA" id="ARBA00022737"/>
    </source>
</evidence>
<comment type="caution">
    <text evidence="10">The sequence shown here is derived from an EMBL/GenBank/DDBJ whole genome shotgun (WGS) entry which is preliminary data.</text>
</comment>
<feature type="repeat" description="ANK" evidence="6">
    <location>
        <begin position="83"/>
        <end position="115"/>
    </location>
</feature>
<feature type="compositionally biased region" description="Pro residues" evidence="8">
    <location>
        <begin position="816"/>
        <end position="852"/>
    </location>
</feature>
<dbReference type="PANTHER" id="PTHR24201">
    <property type="entry name" value="ANK_REP_REGION DOMAIN-CONTAINING PROTEIN"/>
    <property type="match status" value="1"/>
</dbReference>
<dbReference type="AlphaFoldDB" id="A0A2P6VK21"/>
<dbReference type="InterPro" id="IPR023828">
    <property type="entry name" value="Peptidase_S8_Ser-AS"/>
</dbReference>
<dbReference type="EMBL" id="LHPF02000004">
    <property type="protein sequence ID" value="PSC74435.1"/>
    <property type="molecule type" value="Genomic_DNA"/>
</dbReference>
<dbReference type="InterPro" id="IPR000209">
    <property type="entry name" value="Peptidase_S8/S53_dom"/>
</dbReference>
<dbReference type="GO" id="GO:0004252">
    <property type="term" value="F:serine-type endopeptidase activity"/>
    <property type="evidence" value="ECO:0007669"/>
    <property type="project" value="UniProtKB-UniRule"/>
</dbReference>
<feature type="active site" description="Charge relay system" evidence="7">
    <location>
        <position position="647"/>
    </location>
</feature>
<feature type="region of interest" description="Disordered" evidence="8">
    <location>
        <begin position="811"/>
        <end position="852"/>
    </location>
</feature>
<feature type="repeat" description="ANK" evidence="6">
    <location>
        <begin position="234"/>
        <end position="260"/>
    </location>
</feature>
<evidence type="ECO:0000256" key="1">
    <source>
        <dbReference type="ARBA" id="ARBA00022670"/>
    </source>
</evidence>
<dbReference type="SUPFAM" id="SSF48403">
    <property type="entry name" value="Ankyrin repeat"/>
    <property type="match status" value="1"/>
</dbReference>
<dbReference type="PROSITE" id="PS00138">
    <property type="entry name" value="SUBTILASE_SER"/>
    <property type="match status" value="1"/>
</dbReference>
<gene>
    <name evidence="10" type="ORF">C2E20_2382</name>
</gene>
<dbReference type="InterPro" id="IPR015500">
    <property type="entry name" value="Peptidase_S8_subtilisin-rel"/>
</dbReference>
<evidence type="ECO:0000259" key="9">
    <source>
        <dbReference type="Pfam" id="PF00082"/>
    </source>
</evidence>
<dbReference type="PROSITE" id="PS51892">
    <property type="entry name" value="SUBTILASE"/>
    <property type="match status" value="1"/>
</dbReference>
<dbReference type="InterPro" id="IPR036770">
    <property type="entry name" value="Ankyrin_rpt-contain_sf"/>
</dbReference>
<dbReference type="Pfam" id="PF12796">
    <property type="entry name" value="Ank_2"/>
    <property type="match status" value="3"/>
</dbReference>
<keyword evidence="1 7" id="KW-0645">Protease</keyword>
<keyword evidence="2" id="KW-0677">Repeat</keyword>
<evidence type="ECO:0000256" key="8">
    <source>
        <dbReference type="SAM" id="MobiDB-lite"/>
    </source>
</evidence>
<proteinExistence type="inferred from homology"/>
<name>A0A2P6VK21_9CHLO</name>
<organism evidence="10 11">
    <name type="scientific">Micractinium conductrix</name>
    <dbReference type="NCBI Taxonomy" id="554055"/>
    <lineage>
        <taxon>Eukaryota</taxon>
        <taxon>Viridiplantae</taxon>
        <taxon>Chlorophyta</taxon>
        <taxon>core chlorophytes</taxon>
        <taxon>Trebouxiophyceae</taxon>
        <taxon>Chlorellales</taxon>
        <taxon>Chlorellaceae</taxon>
        <taxon>Chlorella clade</taxon>
        <taxon>Micractinium</taxon>
    </lineage>
</organism>
<keyword evidence="3 7" id="KW-0378">Hydrolase</keyword>
<feature type="active site" description="Charge relay system" evidence="7">
    <location>
        <position position="440"/>
    </location>
</feature>
<dbReference type="PROSITE" id="PS50297">
    <property type="entry name" value="ANK_REP_REGION"/>
    <property type="match status" value="6"/>
</dbReference>
<dbReference type="SMART" id="SM00248">
    <property type="entry name" value="ANK"/>
    <property type="match status" value="8"/>
</dbReference>
<dbReference type="InterPro" id="IPR036852">
    <property type="entry name" value="Peptidase_S8/S53_dom_sf"/>
</dbReference>
<dbReference type="InterPro" id="IPR050776">
    <property type="entry name" value="Ank_Repeat/CDKN_Inhibitor"/>
</dbReference>
<feature type="domain" description="Peptidase S8/S53" evidence="9">
    <location>
        <begin position="463"/>
        <end position="680"/>
    </location>
</feature>
<dbReference type="PANTHER" id="PTHR24201:SF15">
    <property type="entry name" value="ANKYRIN REPEAT DOMAIN-CONTAINING PROTEIN 66"/>
    <property type="match status" value="1"/>
</dbReference>
<accession>A0A2P6VK21</accession>